<protein>
    <submittedName>
        <fullName evidence="3">ZP domain-containing protein</fullName>
    </submittedName>
</protein>
<sequence length="130" mass="14864">MKVFKIIIIVFNIISFTKSHKLYTLDHFSANIQGTPECPPENFLDGEDVTMELKVPQYPGKSKSVTNICGNTLAVYEELRKETIERGGVFAEFTYKNSSKKVTKKVPDDCVSKHYDIFTYYCSFGVFEPK</sequence>
<keyword evidence="2" id="KW-1185">Reference proteome</keyword>
<feature type="signal peptide" evidence="1">
    <location>
        <begin position="1"/>
        <end position="19"/>
    </location>
</feature>
<keyword evidence="1" id="KW-0732">Signal</keyword>
<dbReference type="Proteomes" id="UP000046392">
    <property type="component" value="Unplaced"/>
</dbReference>
<accession>A0A0N5B7S6</accession>
<feature type="chain" id="PRO_5005893894" evidence="1">
    <location>
        <begin position="20"/>
        <end position="130"/>
    </location>
</feature>
<name>A0A0N5B7S6_STREA</name>
<dbReference type="WBParaSite" id="SPAL_0000210100.1">
    <property type="protein sequence ID" value="SPAL_0000210100.1"/>
    <property type="gene ID" value="SPAL_0000210100"/>
</dbReference>
<evidence type="ECO:0000313" key="3">
    <source>
        <dbReference type="WBParaSite" id="SPAL_0000210100.1"/>
    </source>
</evidence>
<evidence type="ECO:0000256" key="1">
    <source>
        <dbReference type="SAM" id="SignalP"/>
    </source>
</evidence>
<dbReference type="AlphaFoldDB" id="A0A0N5B7S6"/>
<organism evidence="2 3">
    <name type="scientific">Strongyloides papillosus</name>
    <name type="common">Intestinal threadworm</name>
    <dbReference type="NCBI Taxonomy" id="174720"/>
    <lineage>
        <taxon>Eukaryota</taxon>
        <taxon>Metazoa</taxon>
        <taxon>Ecdysozoa</taxon>
        <taxon>Nematoda</taxon>
        <taxon>Chromadorea</taxon>
        <taxon>Rhabditida</taxon>
        <taxon>Tylenchina</taxon>
        <taxon>Panagrolaimomorpha</taxon>
        <taxon>Strongyloidoidea</taxon>
        <taxon>Strongyloididae</taxon>
        <taxon>Strongyloides</taxon>
    </lineage>
</organism>
<reference evidence="3" key="1">
    <citation type="submission" date="2017-02" db="UniProtKB">
        <authorList>
            <consortium name="WormBaseParasite"/>
        </authorList>
    </citation>
    <scope>IDENTIFICATION</scope>
</reference>
<proteinExistence type="predicted"/>
<evidence type="ECO:0000313" key="2">
    <source>
        <dbReference type="Proteomes" id="UP000046392"/>
    </source>
</evidence>